<keyword evidence="3" id="KW-1185">Reference proteome</keyword>
<dbReference type="EMBL" id="VSRR010000967">
    <property type="protein sequence ID" value="MPC21349.1"/>
    <property type="molecule type" value="Genomic_DNA"/>
</dbReference>
<feature type="region of interest" description="Disordered" evidence="1">
    <location>
        <begin position="71"/>
        <end position="94"/>
    </location>
</feature>
<dbReference type="AlphaFoldDB" id="A0A5B7DJU3"/>
<reference evidence="2 3" key="1">
    <citation type="submission" date="2019-05" db="EMBL/GenBank/DDBJ databases">
        <title>Another draft genome of Portunus trituberculatus and its Hox gene families provides insights of decapod evolution.</title>
        <authorList>
            <person name="Jeong J.-H."/>
            <person name="Song I."/>
            <person name="Kim S."/>
            <person name="Choi T."/>
            <person name="Kim D."/>
            <person name="Ryu S."/>
            <person name="Kim W."/>
        </authorList>
    </citation>
    <scope>NUCLEOTIDE SEQUENCE [LARGE SCALE GENOMIC DNA]</scope>
    <source>
        <tissue evidence="2">Muscle</tissue>
    </source>
</reference>
<sequence>METHLTRETFTYRHKNSKDNITFRFFHGPRERTLLTSGRVPAFNLTHSRYVHLSTLPRPAIRTCHASPHLSNQFNHTTQPGDAHTGTLKPLYRT</sequence>
<name>A0A5B7DJU3_PORTR</name>
<dbReference type="Proteomes" id="UP000324222">
    <property type="component" value="Unassembled WGS sequence"/>
</dbReference>
<evidence type="ECO:0000313" key="3">
    <source>
        <dbReference type="Proteomes" id="UP000324222"/>
    </source>
</evidence>
<comment type="caution">
    <text evidence="2">The sequence shown here is derived from an EMBL/GenBank/DDBJ whole genome shotgun (WGS) entry which is preliminary data.</text>
</comment>
<organism evidence="2 3">
    <name type="scientific">Portunus trituberculatus</name>
    <name type="common">Swimming crab</name>
    <name type="synonym">Neptunus trituberculatus</name>
    <dbReference type="NCBI Taxonomy" id="210409"/>
    <lineage>
        <taxon>Eukaryota</taxon>
        <taxon>Metazoa</taxon>
        <taxon>Ecdysozoa</taxon>
        <taxon>Arthropoda</taxon>
        <taxon>Crustacea</taxon>
        <taxon>Multicrustacea</taxon>
        <taxon>Malacostraca</taxon>
        <taxon>Eumalacostraca</taxon>
        <taxon>Eucarida</taxon>
        <taxon>Decapoda</taxon>
        <taxon>Pleocyemata</taxon>
        <taxon>Brachyura</taxon>
        <taxon>Eubrachyura</taxon>
        <taxon>Portunoidea</taxon>
        <taxon>Portunidae</taxon>
        <taxon>Portuninae</taxon>
        <taxon>Portunus</taxon>
    </lineage>
</organism>
<evidence type="ECO:0000256" key="1">
    <source>
        <dbReference type="SAM" id="MobiDB-lite"/>
    </source>
</evidence>
<proteinExistence type="predicted"/>
<protein>
    <submittedName>
        <fullName evidence="2">Uncharacterized protein</fullName>
    </submittedName>
</protein>
<evidence type="ECO:0000313" key="2">
    <source>
        <dbReference type="EMBL" id="MPC21349.1"/>
    </source>
</evidence>
<accession>A0A5B7DJU3</accession>
<feature type="compositionally biased region" description="Polar residues" evidence="1">
    <location>
        <begin position="71"/>
        <end position="80"/>
    </location>
</feature>
<gene>
    <name evidence="2" type="ORF">E2C01_014332</name>
</gene>